<feature type="transmembrane region" description="Helical" evidence="1">
    <location>
        <begin position="180"/>
        <end position="196"/>
    </location>
</feature>
<accession>A0A848FHA1</accession>
<keyword evidence="1" id="KW-1133">Transmembrane helix</keyword>
<dbReference type="InterPro" id="IPR007059">
    <property type="entry name" value="DmsC"/>
</dbReference>
<dbReference type="GO" id="GO:0019645">
    <property type="term" value="P:anaerobic electron transport chain"/>
    <property type="evidence" value="ECO:0007669"/>
    <property type="project" value="InterPro"/>
</dbReference>
<dbReference type="PANTHER" id="PTHR38095:SF1">
    <property type="entry name" value="ANAEROBIC DIMETHYL SULFOXIDE REDUCTASE CHAIN YNFH"/>
    <property type="match status" value="1"/>
</dbReference>
<organism evidence="2 3">
    <name type="scientific">Azohydromonas caseinilytica</name>
    <dbReference type="NCBI Taxonomy" id="2728836"/>
    <lineage>
        <taxon>Bacteria</taxon>
        <taxon>Pseudomonadati</taxon>
        <taxon>Pseudomonadota</taxon>
        <taxon>Betaproteobacteria</taxon>
        <taxon>Burkholderiales</taxon>
        <taxon>Sphaerotilaceae</taxon>
        <taxon>Azohydromonas</taxon>
    </lineage>
</organism>
<feature type="transmembrane region" description="Helical" evidence="1">
    <location>
        <begin position="83"/>
        <end position="104"/>
    </location>
</feature>
<evidence type="ECO:0000256" key="1">
    <source>
        <dbReference type="SAM" id="Phobius"/>
    </source>
</evidence>
<feature type="transmembrane region" description="Helical" evidence="1">
    <location>
        <begin position="276"/>
        <end position="296"/>
    </location>
</feature>
<feature type="transmembrane region" description="Helical" evidence="1">
    <location>
        <begin position="146"/>
        <end position="168"/>
    </location>
</feature>
<evidence type="ECO:0000313" key="2">
    <source>
        <dbReference type="EMBL" id="NML17633.1"/>
    </source>
</evidence>
<keyword evidence="1" id="KW-0472">Membrane</keyword>
<dbReference type="AlphaFoldDB" id="A0A848FHA1"/>
<comment type="caution">
    <text evidence="2">The sequence shown here is derived from an EMBL/GenBank/DDBJ whole genome shotgun (WGS) entry which is preliminary data.</text>
</comment>
<feature type="transmembrane region" description="Helical" evidence="1">
    <location>
        <begin position="251"/>
        <end position="270"/>
    </location>
</feature>
<reference evidence="2 3" key="1">
    <citation type="submission" date="2020-04" db="EMBL/GenBank/DDBJ databases">
        <title>Azohydromonas sp. isolated from soil.</title>
        <authorList>
            <person name="Dahal R.H."/>
        </authorList>
    </citation>
    <scope>NUCLEOTIDE SEQUENCE [LARGE SCALE GENOMIC DNA]</scope>
    <source>
        <strain evidence="2 3">G-1-1-14</strain>
    </source>
</reference>
<dbReference type="Proteomes" id="UP000574067">
    <property type="component" value="Unassembled WGS sequence"/>
</dbReference>
<dbReference type="GO" id="GO:0009390">
    <property type="term" value="C:dimethyl sulfoxide reductase complex"/>
    <property type="evidence" value="ECO:0007669"/>
    <property type="project" value="TreeGrafter"/>
</dbReference>
<sequence length="312" mass="33219">MNPSFAIVLFTTLAGSAQGLSVALAFAALAGVAPAPGVLLLALGVAQALLLVALASAFAHLGRPERAWRAAAMWRTSWMSREVIVLPAFMAAVAGWALAVWCQAPAGAQALLAAGVLALAALLWLCTGMIYACLRMVREWAHPLTVLNYALMGLCSGAVLAGALAAAAGEGAFARRLQPWALALTLLAWAGRALALRRNAALVPRSTPQSATGLRGVRVVQLSRGFTGGSHNTREFFHGASPWAVRQVKPLFLMLAFKLPALLLALPWIGVWDSTWIWGLAVLLQTLGLLAERWFFFAHVRHPQNLYYQAVA</sequence>
<feature type="transmembrane region" description="Helical" evidence="1">
    <location>
        <begin position="37"/>
        <end position="62"/>
    </location>
</feature>
<feature type="transmembrane region" description="Helical" evidence="1">
    <location>
        <begin position="110"/>
        <end position="134"/>
    </location>
</feature>
<gene>
    <name evidence="2" type="ORF">HHL10_21930</name>
</gene>
<dbReference type="GO" id="GO:0009389">
    <property type="term" value="F:dimethyl sulfoxide reductase activity"/>
    <property type="evidence" value="ECO:0007669"/>
    <property type="project" value="TreeGrafter"/>
</dbReference>
<dbReference type="GO" id="GO:0005886">
    <property type="term" value="C:plasma membrane"/>
    <property type="evidence" value="ECO:0007669"/>
    <property type="project" value="TreeGrafter"/>
</dbReference>
<dbReference type="Pfam" id="PF04976">
    <property type="entry name" value="DmsC"/>
    <property type="match status" value="1"/>
</dbReference>
<dbReference type="PANTHER" id="PTHR38095">
    <property type="entry name" value="ANAEROBIC DIMETHYL SULFOXIDE REDUCTASE CHAIN YNFH"/>
    <property type="match status" value="1"/>
</dbReference>
<dbReference type="RefSeq" id="WP_169162534.1">
    <property type="nucleotide sequence ID" value="NZ_JABBFW010000020.1"/>
</dbReference>
<proteinExistence type="predicted"/>
<name>A0A848FHA1_9BURK</name>
<protein>
    <submittedName>
        <fullName evidence="2">Dimethyl sulfoxide reductase anchor subunit</fullName>
    </submittedName>
</protein>
<dbReference type="EMBL" id="JABBFW010000020">
    <property type="protein sequence ID" value="NML17633.1"/>
    <property type="molecule type" value="Genomic_DNA"/>
</dbReference>
<keyword evidence="3" id="KW-1185">Reference proteome</keyword>
<keyword evidence="1" id="KW-0812">Transmembrane</keyword>
<evidence type="ECO:0000313" key="3">
    <source>
        <dbReference type="Proteomes" id="UP000574067"/>
    </source>
</evidence>